<keyword evidence="2" id="KW-1185">Reference proteome</keyword>
<evidence type="ECO:0000313" key="2">
    <source>
        <dbReference type="Proteomes" id="UP001066276"/>
    </source>
</evidence>
<protein>
    <submittedName>
        <fullName evidence="1">Uncharacterized protein</fullName>
    </submittedName>
</protein>
<dbReference type="Proteomes" id="UP001066276">
    <property type="component" value="Chromosome 10"/>
</dbReference>
<accession>A0AAV7M6W5</accession>
<comment type="caution">
    <text evidence="1">The sequence shown here is derived from an EMBL/GenBank/DDBJ whole genome shotgun (WGS) entry which is preliminary data.</text>
</comment>
<dbReference type="AlphaFoldDB" id="A0AAV7M6W5"/>
<evidence type="ECO:0000313" key="1">
    <source>
        <dbReference type="EMBL" id="KAJ1098874.1"/>
    </source>
</evidence>
<gene>
    <name evidence="1" type="ORF">NDU88_003981</name>
</gene>
<name>A0AAV7M6W5_PLEWA</name>
<organism evidence="1 2">
    <name type="scientific">Pleurodeles waltl</name>
    <name type="common">Iberian ribbed newt</name>
    <dbReference type="NCBI Taxonomy" id="8319"/>
    <lineage>
        <taxon>Eukaryota</taxon>
        <taxon>Metazoa</taxon>
        <taxon>Chordata</taxon>
        <taxon>Craniata</taxon>
        <taxon>Vertebrata</taxon>
        <taxon>Euteleostomi</taxon>
        <taxon>Amphibia</taxon>
        <taxon>Batrachia</taxon>
        <taxon>Caudata</taxon>
        <taxon>Salamandroidea</taxon>
        <taxon>Salamandridae</taxon>
        <taxon>Pleurodelinae</taxon>
        <taxon>Pleurodeles</taxon>
    </lineage>
</organism>
<sequence length="171" mass="18648">MNHARGPTLDCRHTSLEAEVRDVGPGRLAPAGCPHSRQLAPLGKEWHWAEAGILNSVLATSKEGVHASFDTPEQASCILVLSMGKDKPTHSYATNTITQYTTVHQPTQRITHQMSINKLGDSLDSDLEPSRAELLAAIQGFCTTLEIESVSIDVNLLRADLRKVAEESHKC</sequence>
<reference evidence="1" key="1">
    <citation type="journal article" date="2022" name="bioRxiv">
        <title>Sequencing and chromosome-scale assembly of the giantPleurodeles waltlgenome.</title>
        <authorList>
            <person name="Brown T."/>
            <person name="Elewa A."/>
            <person name="Iarovenko S."/>
            <person name="Subramanian E."/>
            <person name="Araus A.J."/>
            <person name="Petzold A."/>
            <person name="Susuki M."/>
            <person name="Suzuki K.-i.T."/>
            <person name="Hayashi T."/>
            <person name="Toyoda A."/>
            <person name="Oliveira C."/>
            <person name="Osipova E."/>
            <person name="Leigh N.D."/>
            <person name="Simon A."/>
            <person name="Yun M.H."/>
        </authorList>
    </citation>
    <scope>NUCLEOTIDE SEQUENCE</scope>
    <source>
        <strain evidence="1">20211129_DDA</strain>
        <tissue evidence="1">Liver</tissue>
    </source>
</reference>
<proteinExistence type="predicted"/>
<dbReference type="EMBL" id="JANPWB010000014">
    <property type="protein sequence ID" value="KAJ1098874.1"/>
    <property type="molecule type" value="Genomic_DNA"/>
</dbReference>